<organism evidence="1">
    <name type="scientific">Rhizophora mucronata</name>
    <name type="common">Asiatic mangrove</name>
    <dbReference type="NCBI Taxonomy" id="61149"/>
    <lineage>
        <taxon>Eukaryota</taxon>
        <taxon>Viridiplantae</taxon>
        <taxon>Streptophyta</taxon>
        <taxon>Embryophyta</taxon>
        <taxon>Tracheophyta</taxon>
        <taxon>Spermatophyta</taxon>
        <taxon>Magnoliopsida</taxon>
        <taxon>eudicotyledons</taxon>
        <taxon>Gunneridae</taxon>
        <taxon>Pentapetalae</taxon>
        <taxon>rosids</taxon>
        <taxon>fabids</taxon>
        <taxon>Malpighiales</taxon>
        <taxon>Rhizophoraceae</taxon>
        <taxon>Rhizophora</taxon>
    </lineage>
</organism>
<proteinExistence type="predicted"/>
<protein>
    <submittedName>
        <fullName evidence="1">Uncharacterized protein</fullName>
    </submittedName>
</protein>
<evidence type="ECO:0000313" key="1">
    <source>
        <dbReference type="EMBL" id="MBW84770.1"/>
    </source>
</evidence>
<dbReference type="EMBL" id="GGEC01004287">
    <property type="protein sequence ID" value="MBW84770.1"/>
    <property type="molecule type" value="Transcribed_RNA"/>
</dbReference>
<sequence length="15" mass="1593">MEAGHIESTATLADF</sequence>
<accession>A0A2P2IU81</accession>
<reference evidence="1" key="1">
    <citation type="submission" date="2018-02" db="EMBL/GenBank/DDBJ databases">
        <title>Rhizophora mucronata_Transcriptome.</title>
        <authorList>
            <person name="Meera S.P."/>
            <person name="Sreeshan A."/>
            <person name="Augustine A."/>
        </authorList>
    </citation>
    <scope>NUCLEOTIDE SEQUENCE</scope>
    <source>
        <tissue evidence="1">Leaf</tissue>
    </source>
</reference>
<name>A0A2P2IU81_RHIMU</name>